<gene>
    <name evidence="6" type="ORF">Rt10032_c08g3608</name>
</gene>
<evidence type="ECO:0000313" key="7">
    <source>
        <dbReference type="Proteomes" id="UP000321518"/>
    </source>
</evidence>
<evidence type="ECO:0000256" key="3">
    <source>
        <dbReference type="ARBA" id="ARBA00022989"/>
    </source>
</evidence>
<evidence type="ECO:0000313" key="6">
    <source>
        <dbReference type="EMBL" id="GEM09591.1"/>
    </source>
</evidence>
<keyword evidence="4 5" id="KW-0472">Membrane</keyword>
<dbReference type="Proteomes" id="UP000321518">
    <property type="component" value="Unassembled WGS sequence"/>
</dbReference>
<proteinExistence type="predicted"/>
<dbReference type="OrthoDB" id="5376138at2759"/>
<sequence length="204" mass="22393">MGRCLLVIGSIAHVFEKTYGFSQGQGGTVFICGFSCAFLSYILFLAVREPLCRKALAKVNGEANPEVRLYSAVIGWILFSAGLSPFAWMARPWIQWIMPHLGNYLVLGNIHDRSSSSAQAVQSLLRTILGATLAFFRAAMYDRLTFPWASTPFIAGAFAIVPWGLIFYSPLQTARLRARSRVSISVEQQEGDVPGEGPVSARLT</sequence>
<feature type="transmembrane region" description="Helical" evidence="5">
    <location>
        <begin position="67"/>
        <end position="87"/>
    </location>
</feature>
<dbReference type="InterPro" id="IPR036259">
    <property type="entry name" value="MFS_trans_sf"/>
</dbReference>
<evidence type="ECO:0000256" key="4">
    <source>
        <dbReference type="ARBA" id="ARBA00023136"/>
    </source>
</evidence>
<dbReference type="AlphaFoldDB" id="A0A511KGT8"/>
<dbReference type="PANTHER" id="PTHR23502:SF134">
    <property type="entry name" value="MAJOR FACILITATOR SUPERFAMILY (MFS) PROFILE DOMAIN-CONTAINING PROTEIN-RELATED"/>
    <property type="match status" value="1"/>
</dbReference>
<feature type="transmembrane region" description="Helical" evidence="5">
    <location>
        <begin position="153"/>
        <end position="171"/>
    </location>
</feature>
<keyword evidence="3 5" id="KW-1133">Transmembrane helix</keyword>
<evidence type="ECO:0000256" key="5">
    <source>
        <dbReference type="SAM" id="Phobius"/>
    </source>
</evidence>
<dbReference type="GO" id="GO:0022857">
    <property type="term" value="F:transmembrane transporter activity"/>
    <property type="evidence" value="ECO:0007669"/>
    <property type="project" value="TreeGrafter"/>
</dbReference>
<dbReference type="EMBL" id="BJWK01000008">
    <property type="protein sequence ID" value="GEM09591.1"/>
    <property type="molecule type" value="Genomic_DNA"/>
</dbReference>
<evidence type="ECO:0000256" key="2">
    <source>
        <dbReference type="ARBA" id="ARBA00022692"/>
    </source>
</evidence>
<dbReference type="SUPFAM" id="SSF103473">
    <property type="entry name" value="MFS general substrate transporter"/>
    <property type="match status" value="1"/>
</dbReference>
<dbReference type="GO" id="GO:0005886">
    <property type="term" value="C:plasma membrane"/>
    <property type="evidence" value="ECO:0007669"/>
    <property type="project" value="TreeGrafter"/>
</dbReference>
<feature type="transmembrane region" description="Helical" evidence="5">
    <location>
        <begin position="26"/>
        <end position="47"/>
    </location>
</feature>
<keyword evidence="2 5" id="KW-0812">Transmembrane</keyword>
<dbReference type="PANTHER" id="PTHR23502">
    <property type="entry name" value="MAJOR FACILITATOR SUPERFAMILY"/>
    <property type="match status" value="1"/>
</dbReference>
<organism evidence="6 7">
    <name type="scientific">Rhodotorula toruloides</name>
    <name type="common">Yeast</name>
    <name type="synonym">Rhodosporidium toruloides</name>
    <dbReference type="NCBI Taxonomy" id="5286"/>
    <lineage>
        <taxon>Eukaryota</taxon>
        <taxon>Fungi</taxon>
        <taxon>Dikarya</taxon>
        <taxon>Basidiomycota</taxon>
        <taxon>Pucciniomycotina</taxon>
        <taxon>Microbotryomycetes</taxon>
        <taxon>Sporidiobolales</taxon>
        <taxon>Sporidiobolaceae</taxon>
        <taxon>Rhodotorula</taxon>
    </lineage>
</organism>
<name>A0A511KGT8_RHOTO</name>
<reference evidence="6 7" key="1">
    <citation type="submission" date="2019-07" db="EMBL/GenBank/DDBJ databases">
        <title>Rhodotorula toruloides NBRC10032 genome sequencing.</title>
        <authorList>
            <person name="Shida Y."/>
            <person name="Takaku H."/>
            <person name="Ogasawara W."/>
            <person name="Mori K."/>
        </authorList>
    </citation>
    <scope>NUCLEOTIDE SEQUENCE [LARGE SCALE GENOMIC DNA]</scope>
    <source>
        <strain evidence="6 7">NBRC10032</strain>
    </source>
</reference>
<accession>A0A511KGT8</accession>
<protein>
    <submittedName>
        <fullName evidence="6">MSF transporter</fullName>
    </submittedName>
</protein>
<comment type="subcellular location">
    <subcellularLocation>
        <location evidence="1">Membrane</location>
        <topology evidence="1">Multi-pass membrane protein</topology>
    </subcellularLocation>
</comment>
<comment type="caution">
    <text evidence="6">The sequence shown here is derived from an EMBL/GenBank/DDBJ whole genome shotgun (WGS) entry which is preliminary data.</text>
</comment>
<evidence type="ECO:0000256" key="1">
    <source>
        <dbReference type="ARBA" id="ARBA00004141"/>
    </source>
</evidence>